<feature type="compositionally biased region" description="Basic and acidic residues" evidence="5">
    <location>
        <begin position="201"/>
        <end position="217"/>
    </location>
</feature>
<sequence length="469" mass="51495">MDDLYLENIDEFVNDQNKIVTYKWLSLTLGVHVNQAKQMLYHYLEQKRKESSGTRLHATYLVSGKFTQNGNTCHKVAVVREDQLEGLKSKMIVTASIHVYSIQKVVLKDSGPLFNTDYDAIKENLNICSKYSAIRCASAVPRSSAEISRLQEIAQGTPPASEGQQAASKLSMNGHSPSALKPATQQPKGIMGMFASKAASKHHETSKEVKTEAKEDSVAAEASNSKPTSKGSAMSNFFGKTATRKTKPSPQTAEVVIKEEAASSAASPASKEEDEPSSSSAAKQVPAIKEEKPKTSEAAPKKRKDSKTKAKRLERSDSEDDKSESQQKKRRRIKKPQPDSSDDEIIPDSPPARNVKTPSPPPEAEVKKECATHTEDAGGIKRRKRRKVLKSKTSLDDEGCIVTEKVYESESYSDSEDDFVKSNKQQLSKQPATLRATGGKKVEDKKSQKKSAANKGTKQASIMGFFQKK</sequence>
<comment type="subcellular location">
    <subcellularLocation>
        <location evidence="1">Nucleus</location>
    </subcellularLocation>
</comment>
<keyword evidence="3" id="KW-0235">DNA replication</keyword>
<name>A0ABR0ZNP4_HUSHU</name>
<dbReference type="PANTHER" id="PTHR17598">
    <property type="entry name" value="DNA POLYMERASE DELTA SUBUNIT 3"/>
    <property type="match status" value="1"/>
</dbReference>
<protein>
    <recommendedName>
        <fullName evidence="2">DNA polymerase delta subunit 3</fullName>
    </recommendedName>
</protein>
<evidence type="ECO:0000256" key="1">
    <source>
        <dbReference type="ARBA" id="ARBA00004123"/>
    </source>
</evidence>
<gene>
    <name evidence="6" type="ORF">HHUSO_G10042</name>
</gene>
<comment type="caution">
    <text evidence="6">The sequence shown here is derived from an EMBL/GenBank/DDBJ whole genome shotgun (WGS) entry which is preliminary data.</text>
</comment>
<evidence type="ECO:0000256" key="2">
    <source>
        <dbReference type="ARBA" id="ARBA00017589"/>
    </source>
</evidence>
<feature type="compositionally biased region" description="Basic and acidic residues" evidence="5">
    <location>
        <begin position="364"/>
        <end position="379"/>
    </location>
</feature>
<keyword evidence="4" id="KW-0539">Nucleus</keyword>
<keyword evidence="7" id="KW-1185">Reference proteome</keyword>
<evidence type="ECO:0000256" key="3">
    <source>
        <dbReference type="ARBA" id="ARBA00022705"/>
    </source>
</evidence>
<proteinExistence type="predicted"/>
<feature type="compositionally biased region" description="Polar residues" evidence="5">
    <location>
        <begin position="162"/>
        <end position="176"/>
    </location>
</feature>
<evidence type="ECO:0000256" key="4">
    <source>
        <dbReference type="ARBA" id="ARBA00023242"/>
    </source>
</evidence>
<dbReference type="InterPro" id="IPR019038">
    <property type="entry name" value="POLD3"/>
</dbReference>
<evidence type="ECO:0000313" key="6">
    <source>
        <dbReference type="EMBL" id="KAK6486452.1"/>
    </source>
</evidence>
<reference evidence="6 7" key="1">
    <citation type="submission" date="2021-05" db="EMBL/GenBank/DDBJ databases">
        <authorList>
            <person name="Zahm M."/>
            <person name="Klopp C."/>
            <person name="Cabau C."/>
            <person name="Kuhl H."/>
            <person name="Suciu R."/>
            <person name="Ciorpac M."/>
            <person name="Holostenco D."/>
            <person name="Gessner J."/>
            <person name="Wuertz S."/>
            <person name="Hohne C."/>
            <person name="Stock M."/>
            <person name="Gislard M."/>
            <person name="Lluch J."/>
            <person name="Milhes M."/>
            <person name="Lampietro C."/>
            <person name="Lopez Roques C."/>
            <person name="Donnadieu C."/>
            <person name="Du K."/>
            <person name="Schartl M."/>
            <person name="Guiguen Y."/>
        </authorList>
    </citation>
    <scope>NUCLEOTIDE SEQUENCE [LARGE SCALE GENOMIC DNA]</scope>
    <source>
        <strain evidence="6">Hh-F2</strain>
        <tissue evidence="6">Blood</tissue>
    </source>
</reference>
<dbReference type="Pfam" id="PF09507">
    <property type="entry name" value="CDC27"/>
    <property type="match status" value="1"/>
</dbReference>
<evidence type="ECO:0000313" key="7">
    <source>
        <dbReference type="Proteomes" id="UP001369086"/>
    </source>
</evidence>
<dbReference type="PANTHER" id="PTHR17598:SF13">
    <property type="entry name" value="DNA POLYMERASE DELTA SUBUNIT 3"/>
    <property type="match status" value="1"/>
</dbReference>
<feature type="region of interest" description="Disordered" evidence="5">
    <location>
        <begin position="197"/>
        <end position="395"/>
    </location>
</feature>
<accession>A0ABR0ZNP4</accession>
<dbReference type="EMBL" id="JAHFZB010000008">
    <property type="protein sequence ID" value="KAK6486452.1"/>
    <property type="molecule type" value="Genomic_DNA"/>
</dbReference>
<feature type="compositionally biased region" description="Basic residues" evidence="5">
    <location>
        <begin position="380"/>
        <end position="390"/>
    </location>
</feature>
<feature type="region of interest" description="Disordered" evidence="5">
    <location>
        <begin position="411"/>
        <end position="469"/>
    </location>
</feature>
<dbReference type="Gene3D" id="3.90.1030.20">
    <property type="entry name" value="DNA polymerase delta, p66 (Cdc27) subunit, wHTH domain"/>
    <property type="match status" value="1"/>
</dbReference>
<evidence type="ECO:0000256" key="5">
    <source>
        <dbReference type="SAM" id="MobiDB-lite"/>
    </source>
</evidence>
<organism evidence="6 7">
    <name type="scientific">Huso huso</name>
    <name type="common">Beluga</name>
    <name type="synonym">Acipenser huso</name>
    <dbReference type="NCBI Taxonomy" id="61971"/>
    <lineage>
        <taxon>Eukaryota</taxon>
        <taxon>Metazoa</taxon>
        <taxon>Chordata</taxon>
        <taxon>Craniata</taxon>
        <taxon>Vertebrata</taxon>
        <taxon>Euteleostomi</taxon>
        <taxon>Actinopterygii</taxon>
        <taxon>Chondrostei</taxon>
        <taxon>Acipenseriformes</taxon>
        <taxon>Acipenseridae</taxon>
        <taxon>Huso</taxon>
    </lineage>
</organism>
<dbReference type="Proteomes" id="UP001369086">
    <property type="component" value="Unassembled WGS sequence"/>
</dbReference>
<feature type="compositionally biased region" description="Basic and acidic residues" evidence="5">
    <location>
        <begin position="307"/>
        <end position="316"/>
    </location>
</feature>
<feature type="region of interest" description="Disordered" evidence="5">
    <location>
        <begin position="155"/>
        <end position="185"/>
    </location>
</feature>
<feature type="compositionally biased region" description="Polar residues" evidence="5">
    <location>
        <begin position="222"/>
        <end position="235"/>
    </location>
</feature>
<dbReference type="InterPro" id="IPR041913">
    <property type="entry name" value="POLD3_sf"/>
</dbReference>
<feature type="compositionally biased region" description="Polar residues" evidence="5">
    <location>
        <begin position="422"/>
        <end position="431"/>
    </location>
</feature>